<keyword evidence="1" id="KW-1133">Transmembrane helix</keyword>
<protein>
    <submittedName>
        <fullName evidence="2">Uncharacterized protein</fullName>
    </submittedName>
</protein>
<evidence type="ECO:0000313" key="2">
    <source>
        <dbReference type="EMBL" id="MFC3199874.1"/>
    </source>
</evidence>
<reference evidence="3" key="1">
    <citation type="journal article" date="2019" name="Int. J. Syst. Evol. Microbiol.">
        <title>The Global Catalogue of Microorganisms (GCM) 10K type strain sequencing project: providing services to taxonomists for standard genome sequencing and annotation.</title>
        <authorList>
            <consortium name="The Broad Institute Genomics Platform"/>
            <consortium name="The Broad Institute Genome Sequencing Center for Infectious Disease"/>
            <person name="Wu L."/>
            <person name="Ma J."/>
        </authorList>
    </citation>
    <scope>NUCLEOTIDE SEQUENCE [LARGE SCALE GENOMIC DNA]</scope>
    <source>
        <strain evidence="3">KCTC 52416</strain>
    </source>
</reference>
<keyword evidence="1" id="KW-0472">Membrane</keyword>
<accession>A0ABV7JSY1</accession>
<feature type="transmembrane region" description="Helical" evidence="1">
    <location>
        <begin position="24"/>
        <end position="43"/>
    </location>
</feature>
<name>A0ABV7JSY1_9SPHI</name>
<dbReference type="EMBL" id="JBHRTA010000061">
    <property type="protein sequence ID" value="MFC3199874.1"/>
    <property type="molecule type" value="Genomic_DNA"/>
</dbReference>
<gene>
    <name evidence="2" type="ORF">ACFOET_19805</name>
</gene>
<keyword evidence="1" id="KW-0812">Transmembrane</keyword>
<evidence type="ECO:0000256" key="1">
    <source>
        <dbReference type="SAM" id="Phobius"/>
    </source>
</evidence>
<dbReference type="RefSeq" id="WP_379025920.1">
    <property type="nucleotide sequence ID" value="NZ_JBHRTA010000061.1"/>
</dbReference>
<evidence type="ECO:0000313" key="3">
    <source>
        <dbReference type="Proteomes" id="UP001595526"/>
    </source>
</evidence>
<feature type="transmembrane region" description="Helical" evidence="1">
    <location>
        <begin position="132"/>
        <end position="152"/>
    </location>
</feature>
<comment type="caution">
    <text evidence="2">The sequence shown here is derived from an EMBL/GenBank/DDBJ whole genome shotgun (WGS) entry which is preliminary data.</text>
</comment>
<feature type="transmembrane region" description="Helical" evidence="1">
    <location>
        <begin position="55"/>
        <end position="71"/>
    </location>
</feature>
<organism evidence="2 3">
    <name type="scientific">Parapedobacter deserti</name>
    <dbReference type="NCBI Taxonomy" id="1912957"/>
    <lineage>
        <taxon>Bacteria</taxon>
        <taxon>Pseudomonadati</taxon>
        <taxon>Bacteroidota</taxon>
        <taxon>Sphingobacteriia</taxon>
        <taxon>Sphingobacteriales</taxon>
        <taxon>Sphingobacteriaceae</taxon>
        <taxon>Parapedobacter</taxon>
    </lineage>
</organism>
<proteinExistence type="predicted"/>
<keyword evidence="3" id="KW-1185">Reference proteome</keyword>
<dbReference type="Proteomes" id="UP001595526">
    <property type="component" value="Unassembled WGS sequence"/>
</dbReference>
<feature type="transmembrane region" description="Helical" evidence="1">
    <location>
        <begin position="92"/>
        <end position="112"/>
    </location>
</feature>
<sequence length="381" mass="44669">MRSKPYFKNFWLSFMPGSVLSPRFPFTIAFTTFLFFLFAWLVWTVSPKPYVPDNWFYGVGAVAYAGLVWANEKIYRYAKIYQMIDMAWYRKLWLQTAIPLLISGVCFHMLIFPLMLSFEERPDLPIEIAATHWAYVYFPVLLLFSVMLFLLAKTVKPLVTEEKIDEMLSSIQKDMVELEHFRKKFSDESFLSRFREALPLLWKEGMEKYLGIAPDAFSRPIHQIPDPYIFRVLPPYGYEAMLARVNSLVKTGHITIRDVPDFEDGTYLEMAYKSRKVRVRHPEAIATINEMMGELSLLLMPDYQLRHCKLLSEPHHAYQWMVCLQPAQWRELEAEYGLKKMDLYFGRVDRNYQAGKQPDQKTKDAALELFKLGLSFNGSSS</sequence>